<dbReference type="PIRSF" id="PIRSF037677">
    <property type="entry name" value="DNA_mis_repair_Msh6"/>
    <property type="match status" value="1"/>
</dbReference>
<dbReference type="Pfam" id="PF00488">
    <property type="entry name" value="MutS_V"/>
    <property type="match status" value="1"/>
</dbReference>
<dbReference type="PROSITE" id="PS00486">
    <property type="entry name" value="DNA_MISMATCH_REPAIR_2"/>
    <property type="match status" value="1"/>
</dbReference>
<evidence type="ECO:0000256" key="7">
    <source>
        <dbReference type="ARBA" id="ARBA00023204"/>
    </source>
</evidence>
<keyword evidence="13" id="KW-1185">Reference proteome</keyword>
<evidence type="ECO:0000256" key="10">
    <source>
        <dbReference type="RuleBase" id="RU003756"/>
    </source>
</evidence>
<dbReference type="Pfam" id="PF05190">
    <property type="entry name" value="MutS_IV"/>
    <property type="match status" value="1"/>
</dbReference>
<evidence type="ECO:0000256" key="5">
    <source>
        <dbReference type="ARBA" id="ARBA00022840"/>
    </source>
</evidence>
<dbReference type="InterPro" id="IPR007860">
    <property type="entry name" value="DNA_mmatch_repair_MutS_con_dom"/>
</dbReference>
<dbReference type="InterPro" id="IPR016151">
    <property type="entry name" value="DNA_mismatch_repair_MutS_N"/>
</dbReference>
<keyword evidence="4 9" id="KW-0227">DNA damage</keyword>
<dbReference type="PANTHER" id="PTHR11361:SF34">
    <property type="entry name" value="DNA MISMATCH REPAIR PROTEIN MSH1, MITOCHONDRIAL"/>
    <property type="match status" value="1"/>
</dbReference>
<comment type="function">
    <text evidence="8 9">This protein is involved in the repair of mismatches in DNA. It is possible that it carries out the mismatch recognition step. This protein has a weak ATPase activity.</text>
</comment>
<reference evidence="12 13" key="1">
    <citation type="submission" date="2023-07" db="EMBL/GenBank/DDBJ databases">
        <title>Sorghum-associated microbial communities from plants grown in Nebraska, USA.</title>
        <authorList>
            <person name="Schachtman D."/>
        </authorList>
    </citation>
    <scope>NUCLEOTIDE SEQUENCE [LARGE SCALE GENOMIC DNA]</scope>
    <source>
        <strain evidence="12 13">584</strain>
    </source>
</reference>
<dbReference type="Proteomes" id="UP001262410">
    <property type="component" value="Unassembled WGS sequence"/>
</dbReference>
<dbReference type="SUPFAM" id="SSF55271">
    <property type="entry name" value="DNA repair protein MutS, domain I"/>
    <property type="match status" value="1"/>
</dbReference>
<dbReference type="InterPro" id="IPR000432">
    <property type="entry name" value="DNA_mismatch_repair_MutS_C"/>
</dbReference>
<dbReference type="SUPFAM" id="SSF48334">
    <property type="entry name" value="DNA repair protein MutS, domain III"/>
    <property type="match status" value="1"/>
</dbReference>
<dbReference type="Gene3D" id="6.10.140.430">
    <property type="match status" value="1"/>
</dbReference>
<organism evidence="12 13">
    <name type="scientific">Inquilinus ginsengisoli</name>
    <dbReference type="NCBI Taxonomy" id="363840"/>
    <lineage>
        <taxon>Bacteria</taxon>
        <taxon>Pseudomonadati</taxon>
        <taxon>Pseudomonadota</taxon>
        <taxon>Alphaproteobacteria</taxon>
        <taxon>Rhodospirillales</taxon>
        <taxon>Rhodospirillaceae</taxon>
        <taxon>Inquilinus</taxon>
    </lineage>
</organism>
<feature type="domain" description="DNA mismatch repair proteins mutS family" evidence="11">
    <location>
        <begin position="719"/>
        <end position="735"/>
    </location>
</feature>
<evidence type="ECO:0000256" key="1">
    <source>
        <dbReference type="ARBA" id="ARBA00006271"/>
    </source>
</evidence>
<dbReference type="PANTHER" id="PTHR11361">
    <property type="entry name" value="DNA MISMATCH REPAIR PROTEIN MUTS FAMILY MEMBER"/>
    <property type="match status" value="1"/>
</dbReference>
<dbReference type="Gene3D" id="1.10.1420.10">
    <property type="match status" value="2"/>
</dbReference>
<protein>
    <recommendedName>
        <fullName evidence="2 9">DNA mismatch repair protein MutS</fullName>
    </recommendedName>
</protein>
<dbReference type="Pfam" id="PF01624">
    <property type="entry name" value="MutS_I"/>
    <property type="match status" value="1"/>
</dbReference>
<dbReference type="HAMAP" id="MF_00096">
    <property type="entry name" value="MutS"/>
    <property type="match status" value="1"/>
</dbReference>
<sequence length="894" mass="96913">MSTALPDSSTPATTEPPVTPMMAQYLEAKAAHPDCLLFFRMGDFYEMFFDDAVKAAAALDIALTKRGQHQGGDIPMAGVPAHSHEAYLARLIRLGFRVALCDQTESPDDARKRSGKTLVRREVVRVVTPGTVTEDGLLEPRSANHLVALAEVAGTLAIAAVDISSGDLVTEPTAPDRLGAALARFDPSEILLPERVLQNPALFELLGDWKMRLTPQPSARFDSENGRRRLQDLFRVGTLDAFGSFERAEVAAAGALVDYIQLTQKALPRLSPPRRLPRGAVMEIDVATRRNLELTRTLSGDRRGSLLAAIDRTVTGPGARMLASQLAAPLTDPAAIGERLDAVQALVEDGRLRDDLRTLLRACPDGERALTRLGLGRGGPRDLAAIRDALRQGTALRDRLGAPRFLDLPPLLSRAAAELGEHDGLIDRLARALAEELPLLIRDGGFIAAGYLPELDELRTLRDESRRLIAALQQRYVDETKISTLRIRHNNVIGYHVEVSANQADKLTQPPHIGTFIHRQTMASAMRFTTVELGTLERSIAEAADKALAIELRLFADLVGEVTGRAEAVSSAIRALAGFDVAASQAELAVERRYCRPRVTDDTAFRIRGGRHPVVEIALAESQGGAFVGNDCDLSEERRLWLLTGPNMAGKSTFLRQNALIAVLAQMGGFVPAEDAEIGVVDRLFSRVGAADDLARGHSTFMVEMVETAAILNQAGPRALVILDEIGRGTATFDGLSIAWACVEHLHETTRCRALFATHYHELTALQARLSRLSCHTMRVKEWQGDIVFLHEVAPGTADRSYGIHVARLAGLPAAVIGRAEEVLEALEQGKQGRSVARLVDDLPLFSAAMARPTTLAEAAGPSEVESALAEIDPDAMTPREALERLYALKALLT</sequence>
<keyword evidence="6 9" id="KW-0238">DNA-binding</keyword>
<dbReference type="SMART" id="SM00534">
    <property type="entry name" value="MUTSac"/>
    <property type="match status" value="1"/>
</dbReference>
<dbReference type="Gene3D" id="3.40.1170.10">
    <property type="entry name" value="DNA repair protein MutS, domain I"/>
    <property type="match status" value="1"/>
</dbReference>
<evidence type="ECO:0000313" key="13">
    <source>
        <dbReference type="Proteomes" id="UP001262410"/>
    </source>
</evidence>
<evidence type="ECO:0000313" key="12">
    <source>
        <dbReference type="EMBL" id="MDR6292569.1"/>
    </source>
</evidence>
<dbReference type="InterPro" id="IPR007861">
    <property type="entry name" value="DNA_mismatch_repair_MutS_clamp"/>
</dbReference>
<evidence type="ECO:0000256" key="2">
    <source>
        <dbReference type="ARBA" id="ARBA00021982"/>
    </source>
</evidence>
<gene>
    <name evidence="9" type="primary">mutS</name>
    <name evidence="12" type="ORF">E9232_005109</name>
</gene>
<keyword evidence="5 9" id="KW-0067">ATP-binding</keyword>
<dbReference type="InterPro" id="IPR007695">
    <property type="entry name" value="DNA_mismatch_repair_MutS-lik_N"/>
</dbReference>
<evidence type="ECO:0000256" key="9">
    <source>
        <dbReference type="HAMAP-Rule" id="MF_00096"/>
    </source>
</evidence>
<dbReference type="Gene3D" id="3.40.50.300">
    <property type="entry name" value="P-loop containing nucleotide triphosphate hydrolases"/>
    <property type="match status" value="1"/>
</dbReference>
<dbReference type="InterPro" id="IPR007696">
    <property type="entry name" value="DNA_mismatch_repair_MutS_core"/>
</dbReference>
<dbReference type="Gene3D" id="3.30.420.110">
    <property type="entry name" value="MutS, connector domain"/>
    <property type="match status" value="1"/>
</dbReference>
<evidence type="ECO:0000256" key="6">
    <source>
        <dbReference type="ARBA" id="ARBA00023125"/>
    </source>
</evidence>
<dbReference type="InterPro" id="IPR045076">
    <property type="entry name" value="MutS"/>
</dbReference>
<dbReference type="SUPFAM" id="SSF53150">
    <property type="entry name" value="DNA repair protein MutS, domain II"/>
    <property type="match status" value="1"/>
</dbReference>
<evidence type="ECO:0000256" key="3">
    <source>
        <dbReference type="ARBA" id="ARBA00022741"/>
    </source>
</evidence>
<dbReference type="InterPro" id="IPR027417">
    <property type="entry name" value="P-loop_NTPase"/>
</dbReference>
<name>A0ABU1JVB4_9PROT</name>
<keyword evidence="3 9" id="KW-0547">Nucleotide-binding</keyword>
<dbReference type="NCBIfam" id="NF003810">
    <property type="entry name" value="PRK05399.1"/>
    <property type="match status" value="1"/>
</dbReference>
<dbReference type="InterPro" id="IPR036187">
    <property type="entry name" value="DNA_mismatch_repair_MutS_sf"/>
</dbReference>
<dbReference type="SMART" id="SM00533">
    <property type="entry name" value="MUTSd"/>
    <property type="match status" value="1"/>
</dbReference>
<keyword evidence="7 9" id="KW-0234">DNA repair</keyword>
<evidence type="ECO:0000256" key="4">
    <source>
        <dbReference type="ARBA" id="ARBA00022763"/>
    </source>
</evidence>
<comment type="caution">
    <text evidence="12">The sequence shown here is derived from an EMBL/GenBank/DDBJ whole genome shotgun (WGS) entry which is preliminary data.</text>
</comment>
<accession>A0ABU1JVB4</accession>
<dbReference type="Pfam" id="PF05192">
    <property type="entry name" value="MutS_III"/>
    <property type="match status" value="1"/>
</dbReference>
<dbReference type="InterPro" id="IPR017261">
    <property type="entry name" value="DNA_mismatch_repair_MutS/MSH"/>
</dbReference>
<dbReference type="InterPro" id="IPR005748">
    <property type="entry name" value="DNA_mismatch_repair_MutS"/>
</dbReference>
<dbReference type="EMBL" id="JAVDPW010000009">
    <property type="protein sequence ID" value="MDR6292569.1"/>
    <property type="molecule type" value="Genomic_DNA"/>
</dbReference>
<dbReference type="InterPro" id="IPR036678">
    <property type="entry name" value="MutS_con_dom_sf"/>
</dbReference>
<evidence type="ECO:0000256" key="8">
    <source>
        <dbReference type="ARBA" id="ARBA00024647"/>
    </source>
</evidence>
<evidence type="ECO:0000259" key="11">
    <source>
        <dbReference type="PROSITE" id="PS00486"/>
    </source>
</evidence>
<dbReference type="SUPFAM" id="SSF52540">
    <property type="entry name" value="P-loop containing nucleoside triphosphate hydrolases"/>
    <property type="match status" value="1"/>
</dbReference>
<proteinExistence type="inferred from homology"/>
<feature type="binding site" evidence="9">
    <location>
        <begin position="645"/>
        <end position="652"/>
    </location>
    <ligand>
        <name>ATP</name>
        <dbReference type="ChEBI" id="CHEBI:30616"/>
    </ligand>
</feature>
<dbReference type="NCBIfam" id="TIGR01070">
    <property type="entry name" value="mutS1"/>
    <property type="match status" value="1"/>
</dbReference>
<dbReference type="Pfam" id="PF05188">
    <property type="entry name" value="MutS_II"/>
    <property type="match status" value="1"/>
</dbReference>
<dbReference type="CDD" id="cd03284">
    <property type="entry name" value="ABC_MutS1"/>
    <property type="match status" value="1"/>
</dbReference>
<comment type="similarity">
    <text evidence="1 9 10">Belongs to the DNA mismatch repair MutS family.</text>
</comment>